<gene>
    <name evidence="13" type="primary">20210619</name>
    <name evidence="12" type="ORF">HELRODRAFT_187144</name>
</gene>
<dbReference type="GO" id="GO:0046872">
    <property type="term" value="F:metal ion binding"/>
    <property type="evidence" value="ECO:0007669"/>
    <property type="project" value="UniProtKB-KW"/>
</dbReference>
<dbReference type="GO" id="GO:0005525">
    <property type="term" value="F:GTP binding"/>
    <property type="evidence" value="ECO:0007669"/>
    <property type="project" value="UniProtKB-KW"/>
</dbReference>
<evidence type="ECO:0000256" key="4">
    <source>
        <dbReference type="ARBA" id="ARBA00022741"/>
    </source>
</evidence>
<evidence type="ECO:0000256" key="1">
    <source>
        <dbReference type="ARBA" id="ARBA00011356"/>
    </source>
</evidence>
<dbReference type="GeneID" id="20210619"/>
<evidence type="ECO:0000256" key="5">
    <source>
        <dbReference type="ARBA" id="ARBA00022842"/>
    </source>
</evidence>
<dbReference type="CDD" id="cd00066">
    <property type="entry name" value="G-alpha"/>
    <property type="match status" value="1"/>
</dbReference>
<accession>T1FP72</accession>
<dbReference type="FunFam" id="1.10.400.10:FF:000021">
    <property type="entry name" value="Guanine nucleotide-binding protein (G protein), alpha 15 (Gq class)"/>
    <property type="match status" value="1"/>
</dbReference>
<keyword evidence="14" id="KW-1185">Reference proteome</keyword>
<keyword evidence="8" id="KW-0807">Transducer</keyword>
<dbReference type="InterPro" id="IPR001408">
    <property type="entry name" value="Gprotein_alpha_I"/>
</dbReference>
<sequence length="358" mass="41340">MGCVVSFRNKESRVAAIISREIEKNLKKDAIKESKVVKLLLLGAGECGKSTIVKQMKIIHSYGYSREERISYKSIVICNVLQCMASILRAMKNLNIQFSDENLEEAAIKVIEAEQLGLGESSLELAEALTNLWHNNGVRNCFTTSKQYHINDSTEYYLNSLERIFQSDYIPTEQDILRVRVKTTGVIETTFQFKGLRFRMFDVGGQRSERKKWIHCFEDVTAIIFVAALNEYDLLLAEDNSTNRMRESMVLFEGICNNKWFEETSMILFLNKKDLFQKKIKSSPITFCFPEYSGPNTYNETSRYIEEQFKKLNRNRVSTSRNWYTHFTCATDTGNVQFVFDAVTDVIIQNNLTDCGLY</sequence>
<dbReference type="GO" id="GO:0001664">
    <property type="term" value="F:G protein-coupled receptor binding"/>
    <property type="evidence" value="ECO:0000318"/>
    <property type="project" value="GO_Central"/>
</dbReference>
<dbReference type="GO" id="GO:0005737">
    <property type="term" value="C:cytoplasm"/>
    <property type="evidence" value="ECO:0000318"/>
    <property type="project" value="GO_Central"/>
</dbReference>
<comment type="subunit">
    <text evidence="1">G proteins are composed of 3 units; alpha, beta and gamma. The alpha chain contains the guanine nucleotide binding site.</text>
</comment>
<keyword evidence="3 11" id="KW-0479">Metal-binding</keyword>
<evidence type="ECO:0000313" key="14">
    <source>
        <dbReference type="Proteomes" id="UP000015101"/>
    </source>
</evidence>
<dbReference type="eggNOG" id="KOG0082">
    <property type="taxonomic scope" value="Eukaryota"/>
</dbReference>
<protein>
    <submittedName>
        <fullName evidence="12 13">Uncharacterized protein</fullName>
    </submittedName>
</protein>
<keyword evidence="4 10" id="KW-0547">Nucleotide-binding</keyword>
<feature type="binding site" evidence="10">
    <location>
        <begin position="202"/>
        <end position="206"/>
    </location>
    <ligand>
        <name>GTP</name>
        <dbReference type="ChEBI" id="CHEBI:37565"/>
    </ligand>
</feature>
<dbReference type="PANTHER" id="PTHR10218:SF302">
    <property type="entry name" value="GUANINE NUCLEOTIDE-BINDING PROTEIN ALPHA-5 SUBUNIT"/>
    <property type="match status" value="1"/>
</dbReference>
<dbReference type="PRINTS" id="PR00441">
    <property type="entry name" value="GPROTEINAI"/>
</dbReference>
<dbReference type="GO" id="GO:0007188">
    <property type="term" value="P:adenylate cyclase-modulating G protein-coupled receptor signaling pathway"/>
    <property type="evidence" value="ECO:0000318"/>
    <property type="project" value="GO_Central"/>
</dbReference>
<dbReference type="EMBL" id="KB096785">
    <property type="protein sequence ID" value="ESO01260.1"/>
    <property type="molecule type" value="Genomic_DNA"/>
</dbReference>
<dbReference type="PANTHER" id="PTHR10218">
    <property type="entry name" value="GTP-BINDING PROTEIN ALPHA SUBUNIT"/>
    <property type="match status" value="1"/>
</dbReference>
<evidence type="ECO:0000313" key="13">
    <source>
        <dbReference type="EnsemblMetazoa" id="HelroP187144"/>
    </source>
</evidence>
<keyword evidence="5 11" id="KW-0460">Magnesium</keyword>
<dbReference type="Proteomes" id="UP000015101">
    <property type="component" value="Unassembled WGS sequence"/>
</dbReference>
<dbReference type="HOGENOM" id="CLU_014184_6_0_1"/>
<evidence type="ECO:0000256" key="6">
    <source>
        <dbReference type="ARBA" id="ARBA00023134"/>
    </source>
</evidence>
<dbReference type="STRING" id="6412.T1FP72"/>
<dbReference type="KEGG" id="hro:HELRODRAFT_187144"/>
<keyword evidence="6 10" id="KW-0342">GTP-binding</keyword>
<evidence type="ECO:0000256" key="3">
    <source>
        <dbReference type="ARBA" id="ARBA00022723"/>
    </source>
</evidence>
<dbReference type="AlphaFoldDB" id="T1FP72"/>
<evidence type="ECO:0000256" key="2">
    <source>
        <dbReference type="ARBA" id="ARBA00022707"/>
    </source>
</evidence>
<dbReference type="Pfam" id="PF00503">
    <property type="entry name" value="G-alpha"/>
    <property type="match status" value="1"/>
</dbReference>
<dbReference type="CTD" id="20210619"/>
<reference evidence="12 14" key="2">
    <citation type="journal article" date="2013" name="Nature">
        <title>Insights into bilaterian evolution from three spiralian genomes.</title>
        <authorList>
            <person name="Simakov O."/>
            <person name="Marletaz F."/>
            <person name="Cho S.J."/>
            <person name="Edsinger-Gonzales E."/>
            <person name="Havlak P."/>
            <person name="Hellsten U."/>
            <person name="Kuo D.H."/>
            <person name="Larsson T."/>
            <person name="Lv J."/>
            <person name="Arendt D."/>
            <person name="Savage R."/>
            <person name="Osoegawa K."/>
            <person name="de Jong P."/>
            <person name="Grimwood J."/>
            <person name="Chapman J.A."/>
            <person name="Shapiro H."/>
            <person name="Aerts A."/>
            <person name="Otillar R.P."/>
            <person name="Terry A.Y."/>
            <person name="Boore J.L."/>
            <person name="Grigoriev I.V."/>
            <person name="Lindberg D.R."/>
            <person name="Seaver E.C."/>
            <person name="Weisblat D.A."/>
            <person name="Putnam N.H."/>
            <person name="Rokhsar D.S."/>
        </authorList>
    </citation>
    <scope>NUCLEOTIDE SEQUENCE</scope>
</reference>
<keyword evidence="9" id="KW-0449">Lipoprotein</keyword>
<dbReference type="RefSeq" id="XP_009020496.1">
    <property type="nucleotide sequence ID" value="XM_009022248.1"/>
</dbReference>
<evidence type="ECO:0000313" key="12">
    <source>
        <dbReference type="EMBL" id="ESO01260.1"/>
    </source>
</evidence>
<dbReference type="GO" id="GO:0031683">
    <property type="term" value="F:G-protein beta/gamma-subunit complex binding"/>
    <property type="evidence" value="ECO:0000318"/>
    <property type="project" value="GO_Central"/>
</dbReference>
<dbReference type="Gene3D" id="3.40.50.300">
    <property type="entry name" value="P-loop containing nucleotide triphosphate hydrolases"/>
    <property type="match status" value="1"/>
</dbReference>
<dbReference type="OMA" id="FFANTSM"/>
<dbReference type="InterPro" id="IPR001019">
    <property type="entry name" value="Gprotein_alpha_su"/>
</dbReference>
<reference evidence="14" key="1">
    <citation type="submission" date="2012-12" db="EMBL/GenBank/DDBJ databases">
        <authorList>
            <person name="Hellsten U."/>
            <person name="Grimwood J."/>
            <person name="Chapman J.A."/>
            <person name="Shapiro H."/>
            <person name="Aerts A."/>
            <person name="Otillar R.P."/>
            <person name="Terry A.Y."/>
            <person name="Boore J.L."/>
            <person name="Simakov O."/>
            <person name="Marletaz F."/>
            <person name="Cho S.-J."/>
            <person name="Edsinger-Gonzales E."/>
            <person name="Havlak P."/>
            <person name="Kuo D.-H."/>
            <person name="Larsson T."/>
            <person name="Lv J."/>
            <person name="Arendt D."/>
            <person name="Savage R."/>
            <person name="Osoegawa K."/>
            <person name="de Jong P."/>
            <person name="Lindberg D.R."/>
            <person name="Seaver E.C."/>
            <person name="Weisblat D.A."/>
            <person name="Putnam N.H."/>
            <person name="Grigoriev I.V."/>
            <person name="Rokhsar D.S."/>
        </authorList>
    </citation>
    <scope>NUCLEOTIDE SEQUENCE</scope>
</reference>
<dbReference type="EMBL" id="AMQM01005035">
    <property type="status" value="NOT_ANNOTATED_CDS"/>
    <property type="molecule type" value="Genomic_DNA"/>
</dbReference>
<dbReference type="SUPFAM" id="SSF47895">
    <property type="entry name" value="Transducin (alpha subunit), insertion domain"/>
    <property type="match status" value="1"/>
</dbReference>
<name>T1FP72_HELRO</name>
<keyword evidence="7" id="KW-0564">Palmitate</keyword>
<dbReference type="InParanoid" id="T1FP72"/>
<dbReference type="InterPro" id="IPR011025">
    <property type="entry name" value="GproteinA_insert"/>
</dbReference>
<evidence type="ECO:0000256" key="8">
    <source>
        <dbReference type="ARBA" id="ARBA00023224"/>
    </source>
</evidence>
<feature type="binding site" evidence="11">
    <location>
        <position position="50"/>
    </location>
    <ligand>
        <name>Mg(2+)</name>
        <dbReference type="ChEBI" id="CHEBI:18420"/>
    </ligand>
</feature>
<dbReference type="GO" id="GO:0003924">
    <property type="term" value="F:GTPase activity"/>
    <property type="evidence" value="ECO:0000318"/>
    <property type="project" value="GO_Central"/>
</dbReference>
<reference evidence="13" key="3">
    <citation type="submission" date="2015-06" db="UniProtKB">
        <authorList>
            <consortium name="EnsemblMetazoa"/>
        </authorList>
    </citation>
    <scope>IDENTIFICATION</scope>
</reference>
<dbReference type="InterPro" id="IPR027417">
    <property type="entry name" value="P-loop_NTPase"/>
</dbReference>
<feature type="binding site" evidence="10">
    <location>
        <position position="330"/>
    </location>
    <ligand>
        <name>GTP</name>
        <dbReference type="ChEBI" id="CHEBI:37565"/>
    </ligand>
</feature>
<organism evidence="13 14">
    <name type="scientific">Helobdella robusta</name>
    <name type="common">Californian leech</name>
    <dbReference type="NCBI Taxonomy" id="6412"/>
    <lineage>
        <taxon>Eukaryota</taxon>
        <taxon>Metazoa</taxon>
        <taxon>Spiralia</taxon>
        <taxon>Lophotrochozoa</taxon>
        <taxon>Annelida</taxon>
        <taxon>Clitellata</taxon>
        <taxon>Hirudinea</taxon>
        <taxon>Rhynchobdellida</taxon>
        <taxon>Glossiphoniidae</taxon>
        <taxon>Helobdella</taxon>
    </lineage>
</organism>
<dbReference type="EnsemblMetazoa" id="HelroT187144">
    <property type="protein sequence ID" value="HelroP187144"/>
    <property type="gene ID" value="HelroG187144"/>
</dbReference>
<dbReference type="PRINTS" id="PR00318">
    <property type="entry name" value="GPROTEINA"/>
</dbReference>
<proteinExistence type="predicted"/>
<feature type="binding site" evidence="10">
    <location>
        <begin position="152"/>
        <end position="153"/>
    </location>
    <ligand>
        <name>GTP</name>
        <dbReference type="ChEBI" id="CHEBI:37565"/>
    </ligand>
</feature>
<dbReference type="PROSITE" id="PS51882">
    <property type="entry name" value="G_ALPHA"/>
    <property type="match status" value="1"/>
</dbReference>
<evidence type="ECO:0000256" key="9">
    <source>
        <dbReference type="ARBA" id="ARBA00023288"/>
    </source>
</evidence>
<dbReference type="GO" id="GO:0005834">
    <property type="term" value="C:heterotrimeric G-protein complex"/>
    <property type="evidence" value="ECO:0000318"/>
    <property type="project" value="GO_Central"/>
</dbReference>
<feature type="binding site" evidence="10">
    <location>
        <begin position="46"/>
        <end position="51"/>
    </location>
    <ligand>
        <name>GTP</name>
        <dbReference type="ChEBI" id="CHEBI:37565"/>
    </ligand>
</feature>
<evidence type="ECO:0000256" key="7">
    <source>
        <dbReference type="ARBA" id="ARBA00023139"/>
    </source>
</evidence>
<evidence type="ECO:0000256" key="10">
    <source>
        <dbReference type="PIRSR" id="PIRSR601019-1"/>
    </source>
</evidence>
<evidence type="ECO:0000256" key="11">
    <source>
        <dbReference type="PIRSR" id="PIRSR601019-2"/>
    </source>
</evidence>
<feature type="binding site" evidence="10">
    <location>
        <begin position="177"/>
        <end position="183"/>
    </location>
    <ligand>
        <name>GTP</name>
        <dbReference type="ChEBI" id="CHEBI:37565"/>
    </ligand>
</feature>
<dbReference type="OrthoDB" id="5817230at2759"/>
<dbReference type="SUPFAM" id="SSF52540">
    <property type="entry name" value="P-loop containing nucleoside triphosphate hydrolases"/>
    <property type="match status" value="1"/>
</dbReference>
<keyword evidence="2" id="KW-0519">Myristate</keyword>
<dbReference type="Gene3D" id="1.10.400.10">
    <property type="entry name" value="GI Alpha 1, domain 2-like"/>
    <property type="match status" value="1"/>
</dbReference>
<dbReference type="FunFam" id="3.40.50.300:FF:003800">
    <property type="entry name" value="Guanine nucleotide-binding protein G(k) subunit alpha"/>
    <property type="match status" value="1"/>
</dbReference>
<feature type="binding site" evidence="10">
    <location>
        <begin position="271"/>
        <end position="274"/>
    </location>
    <ligand>
        <name>GTP</name>
        <dbReference type="ChEBI" id="CHEBI:37565"/>
    </ligand>
</feature>
<feature type="binding site" evidence="11">
    <location>
        <position position="183"/>
    </location>
    <ligand>
        <name>Mg(2+)</name>
        <dbReference type="ChEBI" id="CHEBI:18420"/>
    </ligand>
</feature>
<dbReference type="SMART" id="SM00275">
    <property type="entry name" value="G_alpha"/>
    <property type="match status" value="1"/>
</dbReference>